<protein>
    <submittedName>
        <fullName evidence="2">Calcineurin-like phosphoesterase superfamily protein</fullName>
    </submittedName>
</protein>
<dbReference type="AlphaFoldDB" id="A0A1I2UVY0"/>
<accession>A0A1I2UVY0</accession>
<dbReference type="Gene3D" id="3.60.21.10">
    <property type="match status" value="1"/>
</dbReference>
<evidence type="ECO:0000259" key="1">
    <source>
        <dbReference type="Pfam" id="PF00149"/>
    </source>
</evidence>
<proteinExistence type="predicted"/>
<reference evidence="3" key="1">
    <citation type="submission" date="2016-10" db="EMBL/GenBank/DDBJ databases">
        <authorList>
            <person name="Varghese N."/>
            <person name="Submissions S."/>
        </authorList>
    </citation>
    <scope>NUCLEOTIDE SEQUENCE [LARGE SCALE GENOMIC DNA]</scope>
    <source>
        <strain evidence="3">Gh-105</strain>
    </source>
</reference>
<dbReference type="OrthoDB" id="5380073at2"/>
<evidence type="ECO:0000313" key="3">
    <source>
        <dbReference type="Proteomes" id="UP000199229"/>
    </source>
</evidence>
<dbReference type="Proteomes" id="UP000199229">
    <property type="component" value="Unassembled WGS sequence"/>
</dbReference>
<feature type="domain" description="Calcineurin-like phosphoesterase" evidence="1">
    <location>
        <begin position="1"/>
        <end position="132"/>
    </location>
</feature>
<gene>
    <name evidence="2" type="ORF">SAMN05192565_11225</name>
</gene>
<dbReference type="SUPFAM" id="SSF56300">
    <property type="entry name" value="Metallo-dependent phosphatases"/>
    <property type="match status" value="1"/>
</dbReference>
<dbReference type="InterPro" id="IPR004843">
    <property type="entry name" value="Calcineurin-like_PHP"/>
</dbReference>
<dbReference type="RefSeq" id="WP_091972142.1">
    <property type="nucleotide sequence ID" value="NZ_FOPM01000012.1"/>
</dbReference>
<dbReference type="EMBL" id="FOPM01000012">
    <property type="protein sequence ID" value="SFG81093.1"/>
    <property type="molecule type" value="Genomic_DNA"/>
</dbReference>
<dbReference type="Pfam" id="PF00149">
    <property type="entry name" value="Metallophos"/>
    <property type="match status" value="1"/>
</dbReference>
<evidence type="ECO:0000313" key="2">
    <source>
        <dbReference type="EMBL" id="SFG81093.1"/>
    </source>
</evidence>
<name>A0A1I2UVY0_9HYPH</name>
<dbReference type="STRING" id="582675.SAMN05192565_11225"/>
<keyword evidence="3" id="KW-1185">Reference proteome</keyword>
<organism evidence="2 3">
    <name type="scientific">Methylobacterium gossipiicola</name>
    <dbReference type="NCBI Taxonomy" id="582675"/>
    <lineage>
        <taxon>Bacteria</taxon>
        <taxon>Pseudomonadati</taxon>
        <taxon>Pseudomonadota</taxon>
        <taxon>Alphaproteobacteria</taxon>
        <taxon>Hyphomicrobiales</taxon>
        <taxon>Methylobacteriaceae</taxon>
        <taxon>Methylobacterium</taxon>
    </lineage>
</organism>
<sequence>MTTYFTSDTHFGHAGMLSPRMGRPRPFSSREEHDEHLVAAWNNRVRPTDRVFHVGDFAYGCSMKHAEGIFSRLAGHRTLIRGNHEARGERLPWEGGIHDVMALTVQDRGMPKGVDVWLSHYAHLTWRDIHRGRIHLFGHSHGSIPPTARACDVGVDSWDFRPVTIPEIVELLADVAARGAGDAASASMAQAA</sequence>
<dbReference type="InterPro" id="IPR029052">
    <property type="entry name" value="Metallo-depent_PP-like"/>
</dbReference>